<sequence length="100" mass="12057">MENTRRESKYIRARERVTQIRKLYTGLMSYVVVIAILAGVNYYTNQLTYPWFLWAAFGWGIGLLFQAAKAYSLSPFFGRDWEERKIKEFMQDNERKSRWE</sequence>
<dbReference type="Pfam" id="PF13239">
    <property type="entry name" value="2TM"/>
    <property type="match status" value="1"/>
</dbReference>
<keyword evidence="1" id="KW-0812">Transmembrane</keyword>
<organism evidence="3">
    <name type="scientific">marine sediment metagenome</name>
    <dbReference type="NCBI Taxonomy" id="412755"/>
    <lineage>
        <taxon>unclassified sequences</taxon>
        <taxon>metagenomes</taxon>
        <taxon>ecological metagenomes</taxon>
    </lineage>
</organism>
<proteinExistence type="predicted"/>
<feature type="transmembrane region" description="Helical" evidence="1">
    <location>
        <begin position="49"/>
        <end position="68"/>
    </location>
</feature>
<accession>A0A0F9NXN3</accession>
<reference evidence="3" key="1">
    <citation type="journal article" date="2015" name="Nature">
        <title>Complex archaea that bridge the gap between prokaryotes and eukaryotes.</title>
        <authorList>
            <person name="Spang A."/>
            <person name="Saw J.H."/>
            <person name="Jorgensen S.L."/>
            <person name="Zaremba-Niedzwiedzka K."/>
            <person name="Martijn J."/>
            <person name="Lind A.E."/>
            <person name="van Eijk R."/>
            <person name="Schleper C."/>
            <person name="Guy L."/>
            <person name="Ettema T.J."/>
        </authorList>
    </citation>
    <scope>NUCLEOTIDE SEQUENCE</scope>
</reference>
<gene>
    <name evidence="3" type="ORF">LCGC14_1206130</name>
</gene>
<keyword evidence="1" id="KW-0472">Membrane</keyword>
<feature type="domain" description="2TM" evidence="2">
    <location>
        <begin position="12"/>
        <end position="90"/>
    </location>
</feature>
<feature type="transmembrane region" description="Helical" evidence="1">
    <location>
        <begin position="21"/>
        <end position="43"/>
    </location>
</feature>
<dbReference type="InterPro" id="IPR025698">
    <property type="entry name" value="2TM_dom"/>
</dbReference>
<dbReference type="AlphaFoldDB" id="A0A0F9NXN3"/>
<evidence type="ECO:0000313" key="3">
    <source>
        <dbReference type="EMBL" id="KKM93655.1"/>
    </source>
</evidence>
<evidence type="ECO:0000256" key="1">
    <source>
        <dbReference type="SAM" id="Phobius"/>
    </source>
</evidence>
<dbReference type="EMBL" id="LAZR01006236">
    <property type="protein sequence ID" value="KKM93655.1"/>
    <property type="molecule type" value="Genomic_DNA"/>
</dbReference>
<protein>
    <recommendedName>
        <fullName evidence="2">2TM domain-containing protein</fullName>
    </recommendedName>
</protein>
<comment type="caution">
    <text evidence="3">The sequence shown here is derived from an EMBL/GenBank/DDBJ whole genome shotgun (WGS) entry which is preliminary data.</text>
</comment>
<evidence type="ECO:0000259" key="2">
    <source>
        <dbReference type="Pfam" id="PF13239"/>
    </source>
</evidence>
<name>A0A0F9NXN3_9ZZZZ</name>
<keyword evidence="1" id="KW-1133">Transmembrane helix</keyword>